<accession>A0A0H2RX31</accession>
<name>A0A0H2RX31_9AGAM</name>
<dbReference type="AlphaFoldDB" id="A0A0H2RX31"/>
<organism evidence="1 2">
    <name type="scientific">Schizopora paradoxa</name>
    <dbReference type="NCBI Taxonomy" id="27342"/>
    <lineage>
        <taxon>Eukaryota</taxon>
        <taxon>Fungi</taxon>
        <taxon>Dikarya</taxon>
        <taxon>Basidiomycota</taxon>
        <taxon>Agaricomycotina</taxon>
        <taxon>Agaricomycetes</taxon>
        <taxon>Hymenochaetales</taxon>
        <taxon>Schizoporaceae</taxon>
        <taxon>Schizopora</taxon>
    </lineage>
</organism>
<evidence type="ECO:0000313" key="1">
    <source>
        <dbReference type="EMBL" id="KLO16615.1"/>
    </source>
</evidence>
<evidence type="ECO:0000313" key="2">
    <source>
        <dbReference type="Proteomes" id="UP000053477"/>
    </source>
</evidence>
<keyword evidence="2" id="KW-1185">Reference proteome</keyword>
<dbReference type="Proteomes" id="UP000053477">
    <property type="component" value="Unassembled WGS sequence"/>
</dbReference>
<proteinExistence type="predicted"/>
<dbReference type="STRING" id="27342.A0A0H2RX31"/>
<reference evidence="1 2" key="1">
    <citation type="submission" date="2015-04" db="EMBL/GenBank/DDBJ databases">
        <title>Complete genome sequence of Schizopora paradoxa KUC8140, a cosmopolitan wood degrader in East Asia.</title>
        <authorList>
            <consortium name="DOE Joint Genome Institute"/>
            <person name="Min B."/>
            <person name="Park H."/>
            <person name="Jang Y."/>
            <person name="Kim J.-J."/>
            <person name="Kim K.H."/>
            <person name="Pangilinan J."/>
            <person name="Lipzen A."/>
            <person name="Riley R."/>
            <person name="Grigoriev I.V."/>
            <person name="Spatafora J.W."/>
            <person name="Choi I.-G."/>
        </authorList>
    </citation>
    <scope>NUCLEOTIDE SEQUENCE [LARGE SCALE GENOMIC DNA]</scope>
    <source>
        <strain evidence="1 2">KUC8140</strain>
    </source>
</reference>
<dbReference type="InParanoid" id="A0A0H2RX31"/>
<sequence length="161" mass="17933">MWSDKVIRQFATVPPNPSENDFLGQCNKLLSTLFPADSDFVVVPQFIPPDSPNAVDFLVLFEVMLVNKPVLILALRPPSHQDILSKRWEADYQVRMRMVDTVGQSPSDSNRLCPIDTLYGISALGTKLCFYTLDTKNANADIVPAAIARHPTRLNHVAPVD</sequence>
<dbReference type="EMBL" id="KQ085914">
    <property type="protein sequence ID" value="KLO16615.1"/>
    <property type="molecule type" value="Genomic_DNA"/>
</dbReference>
<gene>
    <name evidence="1" type="ORF">SCHPADRAFT_887678</name>
</gene>
<protein>
    <submittedName>
        <fullName evidence="1">Uncharacterized protein</fullName>
    </submittedName>
</protein>
<dbReference type="OrthoDB" id="5362978at2759"/>